<dbReference type="PANTHER" id="PTHR35894">
    <property type="entry name" value="GENERAL SECRETION PATHWAY PROTEIN A-RELATED"/>
    <property type="match status" value="1"/>
</dbReference>
<dbReference type="InterPro" id="IPR052026">
    <property type="entry name" value="ExeA_AAA_ATPase_DNA-bind"/>
</dbReference>
<dbReference type="InterPro" id="IPR010982">
    <property type="entry name" value="Lambda_DNA-bd_dom_sf"/>
</dbReference>
<name>A0A377IXQ0_9PAST</name>
<dbReference type="InterPro" id="IPR027417">
    <property type="entry name" value="P-loop_NTPase"/>
</dbReference>
<dbReference type="InterPro" id="IPR049945">
    <property type="entry name" value="AAA_22"/>
</dbReference>
<dbReference type="PANTHER" id="PTHR35894:SF5">
    <property type="entry name" value="MU-LIKE PROPHAGE FLUMU DNA TRANSPOSITION PROTEIN B"/>
    <property type="match status" value="1"/>
</dbReference>
<dbReference type="GO" id="GO:0016887">
    <property type="term" value="F:ATP hydrolysis activity"/>
    <property type="evidence" value="ECO:0007669"/>
    <property type="project" value="InterPro"/>
</dbReference>
<dbReference type="Proteomes" id="UP000255264">
    <property type="component" value="Unassembled WGS sequence"/>
</dbReference>
<dbReference type="Pfam" id="PF13401">
    <property type="entry name" value="AAA_22"/>
    <property type="match status" value="1"/>
</dbReference>
<dbReference type="SMART" id="SM00530">
    <property type="entry name" value="HTH_XRE"/>
    <property type="match status" value="1"/>
</dbReference>
<dbReference type="OrthoDB" id="9801665at2"/>
<accession>A0A377IXQ0</accession>
<dbReference type="GO" id="GO:0003677">
    <property type="term" value="F:DNA binding"/>
    <property type="evidence" value="ECO:0007669"/>
    <property type="project" value="InterPro"/>
</dbReference>
<dbReference type="AlphaFoldDB" id="A0A377IXQ0"/>
<dbReference type="SUPFAM" id="SSF52540">
    <property type="entry name" value="P-loop containing nucleoside triphosphate hydrolases"/>
    <property type="match status" value="1"/>
</dbReference>
<sequence length="291" mass="32373">MKEQLARFMEQKGLTQTQVAKALGKSNAVISQYLKGIYKGVTKDIDEAVDRLIKREKDKVVERNFNSEFVPTYAAERCIDVVHIAHVEGEISVVYGAAGLGKTKALKQYVSKNPETIFIEVEPSCSPKVLLKNLCHQLGLNETGANHELFTRITEKLGEGRLIIVDEAELLSTKSLEYIRRIHDLTGCGVVLAGMPRLLVNLKGKYGELAQLYSRVGLACDLGNQLSEDDIHRLAENGLGTDEFNDILFKASHGNARRLTKLMRGVIRVAEMHGKQIDEKLINSYAGMLIH</sequence>
<evidence type="ECO:0000313" key="2">
    <source>
        <dbReference type="EMBL" id="STO92879.1"/>
    </source>
</evidence>
<dbReference type="SUPFAM" id="SSF47413">
    <property type="entry name" value="lambda repressor-like DNA-binding domains"/>
    <property type="match status" value="1"/>
</dbReference>
<keyword evidence="3" id="KW-1185">Reference proteome</keyword>
<dbReference type="CDD" id="cd00093">
    <property type="entry name" value="HTH_XRE"/>
    <property type="match status" value="1"/>
</dbReference>
<dbReference type="PROSITE" id="PS50943">
    <property type="entry name" value="HTH_CROC1"/>
    <property type="match status" value="1"/>
</dbReference>
<dbReference type="RefSeq" id="WP_115002870.1">
    <property type="nucleotide sequence ID" value="NZ_UGHS01000003.1"/>
</dbReference>
<dbReference type="InterPro" id="IPR001387">
    <property type="entry name" value="Cro/C1-type_HTH"/>
</dbReference>
<dbReference type="EMBL" id="UGHS01000003">
    <property type="protein sequence ID" value="STO92879.1"/>
    <property type="molecule type" value="Genomic_DNA"/>
</dbReference>
<evidence type="ECO:0000313" key="3">
    <source>
        <dbReference type="Proteomes" id="UP000255264"/>
    </source>
</evidence>
<evidence type="ECO:0000259" key="1">
    <source>
        <dbReference type="PROSITE" id="PS50943"/>
    </source>
</evidence>
<gene>
    <name evidence="2" type="ORF">NCTC13335_00736</name>
</gene>
<dbReference type="Gene3D" id="1.10.260.40">
    <property type="entry name" value="lambda repressor-like DNA-binding domains"/>
    <property type="match status" value="1"/>
</dbReference>
<reference evidence="2 3" key="1">
    <citation type="submission" date="2018-06" db="EMBL/GenBank/DDBJ databases">
        <authorList>
            <consortium name="Pathogen Informatics"/>
            <person name="Doyle S."/>
        </authorList>
    </citation>
    <scope>NUCLEOTIDE SEQUENCE [LARGE SCALE GENOMIC DNA]</scope>
    <source>
        <strain evidence="2 3">NCTC13335</strain>
    </source>
</reference>
<organism evidence="2 3">
    <name type="scientific">Haemophilus pittmaniae</name>
    <dbReference type="NCBI Taxonomy" id="249188"/>
    <lineage>
        <taxon>Bacteria</taxon>
        <taxon>Pseudomonadati</taxon>
        <taxon>Pseudomonadota</taxon>
        <taxon>Gammaproteobacteria</taxon>
        <taxon>Pasteurellales</taxon>
        <taxon>Pasteurellaceae</taxon>
        <taxon>Haemophilus</taxon>
    </lineage>
</organism>
<protein>
    <submittedName>
        <fullName evidence="2">Helix-turn-helix domain-containing protein</fullName>
    </submittedName>
</protein>
<feature type="domain" description="HTH cro/C1-type" evidence="1">
    <location>
        <begin position="5"/>
        <end position="60"/>
    </location>
</feature>
<proteinExistence type="predicted"/>
<dbReference type="Gene3D" id="3.40.50.300">
    <property type="entry name" value="P-loop containing nucleotide triphosphate hydrolases"/>
    <property type="match status" value="1"/>
</dbReference>
<dbReference type="Pfam" id="PF01381">
    <property type="entry name" value="HTH_3"/>
    <property type="match status" value="1"/>
</dbReference>